<accession>A0A2R6PBR4</accession>
<sequence>MKRHSILSLLIFWGVHNSWTVLAAESSTEATVKAVDPHGFPRQAASCNALNRVTNEAKEISLKYVDINPQAEKTLLMVHGWPSLWHSWKYQIEGFKNDYHLIAPDLRGFGESTHPGDVESSGTMADMVEDLVCILEHAKVAKAACVGHDWGTQVCYEAARMRPDMFDAVIGTCIPYLPNAGPFVPVEHLVPMLPKLSYNLFFERMTQEAVEELSKDVRRTLRATLRSVDSPPPDEFLQQTDSFLRGWEGTENRYGSWKFANAQGNHTIPQPVLSILPTQDPVADWVLAANLLKSAEFIPNLTTETVVAAHWLQLENPDEVNAIMRRWLDQYYPPMDAPTQASTEGSPHAYRDEL</sequence>
<dbReference type="SUPFAM" id="SSF53474">
    <property type="entry name" value="alpha/beta-Hydrolases"/>
    <property type="match status" value="1"/>
</dbReference>
<dbReference type="PANTHER" id="PTHR43329">
    <property type="entry name" value="EPOXIDE HYDROLASE"/>
    <property type="match status" value="1"/>
</dbReference>
<keyword evidence="4" id="KW-0732">Signal</keyword>
<dbReference type="PRINTS" id="PR00412">
    <property type="entry name" value="EPOXHYDRLASE"/>
</dbReference>
<dbReference type="InterPro" id="IPR000073">
    <property type="entry name" value="AB_hydrolase_1"/>
</dbReference>
<dbReference type="Pfam" id="PF00561">
    <property type="entry name" value="Abhydrolase_1"/>
    <property type="match status" value="1"/>
</dbReference>
<feature type="domain" description="AB hydrolase-1" evidence="5">
    <location>
        <begin position="74"/>
        <end position="317"/>
    </location>
</feature>
<feature type="chain" id="PRO_5015343729" description="AB hydrolase-1 domain-containing protein" evidence="4">
    <location>
        <begin position="24"/>
        <end position="354"/>
    </location>
</feature>
<dbReference type="AlphaFoldDB" id="A0A2R6PBR4"/>
<comment type="similarity">
    <text evidence="2">Belongs to the AB hydrolase superfamily. Epoxide hydrolase family.</text>
</comment>
<keyword evidence="7" id="KW-1185">Reference proteome</keyword>
<dbReference type="InterPro" id="IPR029058">
    <property type="entry name" value="AB_hydrolase_fold"/>
</dbReference>
<dbReference type="STRING" id="98765.A0A2R6PBR4"/>
<evidence type="ECO:0000256" key="4">
    <source>
        <dbReference type="SAM" id="SignalP"/>
    </source>
</evidence>
<reference evidence="6 7" key="1">
    <citation type="submission" date="2018-02" db="EMBL/GenBank/DDBJ databases">
        <title>Genome sequence of the basidiomycete white-rot fungus Phlebia centrifuga.</title>
        <authorList>
            <person name="Granchi Z."/>
            <person name="Peng M."/>
            <person name="de Vries R.P."/>
            <person name="Hilden K."/>
            <person name="Makela M.R."/>
            <person name="Grigoriev I."/>
            <person name="Riley R."/>
        </authorList>
    </citation>
    <scope>NUCLEOTIDE SEQUENCE [LARGE SCALE GENOMIC DNA]</scope>
    <source>
        <strain evidence="6 7">FBCC195</strain>
    </source>
</reference>
<evidence type="ECO:0000256" key="3">
    <source>
        <dbReference type="SAM" id="MobiDB-lite"/>
    </source>
</evidence>
<evidence type="ECO:0000313" key="7">
    <source>
        <dbReference type="Proteomes" id="UP000186601"/>
    </source>
</evidence>
<dbReference type="InterPro" id="IPR000639">
    <property type="entry name" value="Epox_hydrolase-like"/>
</dbReference>
<feature type="region of interest" description="Disordered" evidence="3">
    <location>
        <begin position="335"/>
        <end position="354"/>
    </location>
</feature>
<protein>
    <recommendedName>
        <fullName evidence="5">AB hydrolase-1 domain-containing protein</fullName>
    </recommendedName>
</protein>
<dbReference type="Proteomes" id="UP000186601">
    <property type="component" value="Unassembled WGS sequence"/>
</dbReference>
<feature type="signal peptide" evidence="4">
    <location>
        <begin position="1"/>
        <end position="23"/>
    </location>
</feature>
<dbReference type="Gene3D" id="3.40.50.1820">
    <property type="entry name" value="alpha/beta hydrolase"/>
    <property type="match status" value="1"/>
</dbReference>
<dbReference type="EMBL" id="MLYV02000512">
    <property type="protein sequence ID" value="PSR88468.1"/>
    <property type="molecule type" value="Genomic_DNA"/>
</dbReference>
<evidence type="ECO:0000259" key="5">
    <source>
        <dbReference type="Pfam" id="PF00561"/>
    </source>
</evidence>
<gene>
    <name evidence="6" type="ORF">PHLCEN_2v5148</name>
</gene>
<keyword evidence="1" id="KW-0378">Hydrolase</keyword>
<evidence type="ECO:0000256" key="2">
    <source>
        <dbReference type="ARBA" id="ARBA00038334"/>
    </source>
</evidence>
<name>A0A2R6PBR4_9APHY</name>
<comment type="caution">
    <text evidence="6">The sequence shown here is derived from an EMBL/GenBank/DDBJ whole genome shotgun (WGS) entry which is preliminary data.</text>
</comment>
<evidence type="ECO:0000256" key="1">
    <source>
        <dbReference type="ARBA" id="ARBA00022801"/>
    </source>
</evidence>
<evidence type="ECO:0000313" key="6">
    <source>
        <dbReference type="EMBL" id="PSR88468.1"/>
    </source>
</evidence>
<dbReference type="GO" id="GO:0016787">
    <property type="term" value="F:hydrolase activity"/>
    <property type="evidence" value="ECO:0007669"/>
    <property type="project" value="UniProtKB-KW"/>
</dbReference>
<organism evidence="6 7">
    <name type="scientific">Hermanssonia centrifuga</name>
    <dbReference type="NCBI Taxonomy" id="98765"/>
    <lineage>
        <taxon>Eukaryota</taxon>
        <taxon>Fungi</taxon>
        <taxon>Dikarya</taxon>
        <taxon>Basidiomycota</taxon>
        <taxon>Agaricomycotina</taxon>
        <taxon>Agaricomycetes</taxon>
        <taxon>Polyporales</taxon>
        <taxon>Meruliaceae</taxon>
        <taxon>Hermanssonia</taxon>
    </lineage>
</organism>
<dbReference type="OrthoDB" id="408373at2759"/>
<proteinExistence type="inferred from homology"/>